<name>A0AAV5IER2_9ROSI</name>
<gene>
    <name evidence="1" type="ORF">SLEP1_g9421</name>
</gene>
<accession>A0AAV5IER2</accession>
<proteinExistence type="predicted"/>
<dbReference type="EMBL" id="BPVZ01000009">
    <property type="protein sequence ID" value="GKU96149.1"/>
    <property type="molecule type" value="Genomic_DNA"/>
</dbReference>
<comment type="caution">
    <text evidence="1">The sequence shown here is derived from an EMBL/GenBank/DDBJ whole genome shotgun (WGS) entry which is preliminary data.</text>
</comment>
<keyword evidence="2" id="KW-1185">Reference proteome</keyword>
<evidence type="ECO:0008006" key="3">
    <source>
        <dbReference type="Google" id="ProtNLM"/>
    </source>
</evidence>
<dbReference type="Proteomes" id="UP001054252">
    <property type="component" value="Unassembled WGS sequence"/>
</dbReference>
<evidence type="ECO:0000313" key="1">
    <source>
        <dbReference type="EMBL" id="GKU96149.1"/>
    </source>
</evidence>
<dbReference type="AlphaFoldDB" id="A0AAV5IER2"/>
<reference evidence="1 2" key="1">
    <citation type="journal article" date="2021" name="Commun. Biol.">
        <title>The genome of Shorea leprosula (Dipterocarpaceae) highlights the ecological relevance of drought in aseasonal tropical rainforests.</title>
        <authorList>
            <person name="Ng K.K.S."/>
            <person name="Kobayashi M.J."/>
            <person name="Fawcett J.A."/>
            <person name="Hatakeyama M."/>
            <person name="Paape T."/>
            <person name="Ng C.H."/>
            <person name="Ang C.C."/>
            <person name="Tnah L.H."/>
            <person name="Lee C.T."/>
            <person name="Nishiyama T."/>
            <person name="Sese J."/>
            <person name="O'Brien M.J."/>
            <person name="Copetti D."/>
            <person name="Mohd Noor M.I."/>
            <person name="Ong R.C."/>
            <person name="Putra M."/>
            <person name="Sireger I.Z."/>
            <person name="Indrioko S."/>
            <person name="Kosugi Y."/>
            <person name="Izuno A."/>
            <person name="Isagi Y."/>
            <person name="Lee S.L."/>
            <person name="Shimizu K.K."/>
        </authorList>
    </citation>
    <scope>NUCLEOTIDE SEQUENCE [LARGE SCALE GENOMIC DNA]</scope>
    <source>
        <strain evidence="1">214</strain>
    </source>
</reference>
<sequence>MMNTNKPFAIDPLKYVCHKLSTPTATFCLNIFHAGNVSYISSNMNSDIFQLNLKGKFIVHPYNFPTFHDKVITSYPIRTRVHTAHIIQFCPKVLHAGKIPFPK</sequence>
<protein>
    <recommendedName>
        <fullName evidence="3">LAGLIDADG homing endonuclease</fullName>
    </recommendedName>
</protein>
<organism evidence="1 2">
    <name type="scientific">Rubroshorea leprosula</name>
    <dbReference type="NCBI Taxonomy" id="152421"/>
    <lineage>
        <taxon>Eukaryota</taxon>
        <taxon>Viridiplantae</taxon>
        <taxon>Streptophyta</taxon>
        <taxon>Embryophyta</taxon>
        <taxon>Tracheophyta</taxon>
        <taxon>Spermatophyta</taxon>
        <taxon>Magnoliopsida</taxon>
        <taxon>eudicotyledons</taxon>
        <taxon>Gunneridae</taxon>
        <taxon>Pentapetalae</taxon>
        <taxon>rosids</taxon>
        <taxon>malvids</taxon>
        <taxon>Malvales</taxon>
        <taxon>Dipterocarpaceae</taxon>
        <taxon>Rubroshorea</taxon>
    </lineage>
</organism>
<evidence type="ECO:0000313" key="2">
    <source>
        <dbReference type="Proteomes" id="UP001054252"/>
    </source>
</evidence>